<dbReference type="RefSeq" id="WP_060566361.1">
    <property type="nucleotide sequence ID" value="NZ_CP040006.1"/>
</dbReference>
<evidence type="ECO:0000313" key="14">
    <source>
        <dbReference type="Proteomes" id="UP000054686"/>
    </source>
</evidence>
<dbReference type="PIRSF" id="PIRSF000362">
    <property type="entry name" value="FNR"/>
    <property type="match status" value="1"/>
</dbReference>
<dbReference type="InterPro" id="IPR055275">
    <property type="entry name" value="Ferredox_Rdtase"/>
</dbReference>
<dbReference type="PANTHER" id="PTHR48467">
    <property type="entry name" value="GLUTAMATE SYNTHASE 1 [NADH], CHLOROPLASTIC-LIKE"/>
    <property type="match status" value="1"/>
</dbReference>
<dbReference type="EC" id="1.18.1.2" evidence="3"/>
<sequence length="503" mass="54513">MAPLNVAVIGAGPAGIYASDILSKSGLEVNIDLFERLPAPYGLVRYGVAPDHPRIKQIIVALYKILQRGDIRLLGNVEVGRDVTIDDLRDHYDAIIIATGADRDHPLDIPGVDLPESYGAADFVSWYDGNPDYPRTWPLKAREVAVLGVGNVALDVARVLAKHAEDMLKTEVPANVAEALAENPITDVHVFGRRGPAQVKFTPLELRELGKVPDVDVIVSEEDFDFDEGSEEALRASNQQRQVVKTLTSYAMADPEEHTASRRIHIHLFQAPVEVVADENGHVKALRTERTALNGDGSVSGTGVITTWPVQAVYRAVGYYSSPIPGLPFDERAGVVPNVEGRVIEGDTTKDESAPVIPGVYATGWIKRGPVGLIGSTKSDAQQTISHLVEDASEGRLHANTAEVGHEAMVALLESRGVEFTTWEGWELLDAYEQALGEAYGELPGGRGTRERIKVVSRRAMTDISRGAQVDPQATDLIGEMGEMGVPSAPERFDDYTGPGRRN</sequence>
<evidence type="ECO:0000313" key="13">
    <source>
        <dbReference type="EMBL" id="KSW13620.1"/>
    </source>
</evidence>
<feature type="region of interest" description="Disordered" evidence="11">
    <location>
        <begin position="481"/>
        <end position="503"/>
    </location>
</feature>
<gene>
    <name evidence="13" type="ORF">APY09_04595</name>
</gene>
<dbReference type="InterPro" id="IPR021163">
    <property type="entry name" value="Ferredox_Rdtase_adrenod"/>
</dbReference>
<dbReference type="InterPro" id="IPR023753">
    <property type="entry name" value="FAD/NAD-binding_dom"/>
</dbReference>
<evidence type="ECO:0000256" key="3">
    <source>
        <dbReference type="ARBA" id="ARBA00013223"/>
    </source>
</evidence>
<feature type="binding site" evidence="10">
    <location>
        <position position="372"/>
    </location>
    <ligand>
        <name>NADP(+)</name>
        <dbReference type="ChEBI" id="CHEBI:58349"/>
    </ligand>
</feature>
<feature type="binding site" evidence="9">
    <location>
        <position position="14"/>
    </location>
    <ligand>
        <name>FAD</name>
        <dbReference type="ChEBI" id="CHEBI:57692"/>
    </ligand>
</feature>
<feature type="binding site" evidence="9">
    <location>
        <position position="79"/>
    </location>
    <ligand>
        <name>FAD</name>
        <dbReference type="ChEBI" id="CHEBI:57692"/>
    </ligand>
</feature>
<feature type="binding site" evidence="10">
    <location>
        <begin position="193"/>
        <end position="194"/>
    </location>
    <ligand>
        <name>NADP(+)</name>
        <dbReference type="ChEBI" id="CHEBI:58349"/>
    </ligand>
</feature>
<protein>
    <recommendedName>
        <fullName evidence="3">ferredoxin--NADP(+) reductase</fullName>
        <ecNumber evidence="3">1.18.1.2</ecNumber>
    </recommendedName>
</protein>
<evidence type="ECO:0000256" key="10">
    <source>
        <dbReference type="PIRSR" id="PIRSR000362-2"/>
    </source>
</evidence>
<evidence type="ECO:0000256" key="7">
    <source>
        <dbReference type="ARBA" id="ARBA00023002"/>
    </source>
</evidence>
<dbReference type="PANTHER" id="PTHR48467:SF1">
    <property type="entry name" value="GLUTAMATE SYNTHASE 1 [NADH], CHLOROPLASTIC-LIKE"/>
    <property type="match status" value="1"/>
</dbReference>
<dbReference type="Gene3D" id="3.50.50.60">
    <property type="entry name" value="FAD/NAD(P)-binding domain"/>
    <property type="match status" value="1"/>
</dbReference>
<reference evidence="13 14" key="1">
    <citation type="submission" date="2015-10" db="EMBL/GenBank/DDBJ databases">
        <title>Draft Genome of Actinomyces odontolyticus subsp. actinosynbacter strain XH001.</title>
        <authorList>
            <person name="Mclean J.S."/>
            <person name="He X."/>
        </authorList>
    </citation>
    <scope>NUCLEOTIDE SEQUENCE [LARGE SCALE GENOMIC DNA]</scope>
    <source>
        <strain evidence="13 14">XH001</strain>
    </source>
</reference>
<feature type="binding site" evidence="10">
    <location>
        <position position="205"/>
    </location>
    <ligand>
        <name>NADP(+)</name>
        <dbReference type="ChEBI" id="CHEBI:58349"/>
    </ligand>
</feature>
<evidence type="ECO:0000256" key="6">
    <source>
        <dbReference type="ARBA" id="ARBA00022857"/>
    </source>
</evidence>
<evidence type="ECO:0000256" key="2">
    <source>
        <dbReference type="ARBA" id="ARBA00008312"/>
    </source>
</evidence>
<comment type="similarity">
    <text evidence="2">Belongs to the ferredoxin--NADP reductase type 1 family.</text>
</comment>
<dbReference type="EMBL" id="LLVT01000001">
    <property type="protein sequence ID" value="KSW13620.1"/>
    <property type="molecule type" value="Genomic_DNA"/>
</dbReference>
<comment type="cofactor">
    <cofactor evidence="1 9">
        <name>FAD</name>
        <dbReference type="ChEBI" id="CHEBI:57692"/>
    </cofactor>
</comment>
<dbReference type="Gene3D" id="3.40.50.720">
    <property type="entry name" value="NAD(P)-binding Rossmann-like Domain"/>
    <property type="match status" value="1"/>
</dbReference>
<name>A0A0V8S000_9ACTO</name>
<evidence type="ECO:0000259" key="12">
    <source>
        <dbReference type="Pfam" id="PF07992"/>
    </source>
</evidence>
<feature type="binding site" evidence="9">
    <location>
        <begin position="372"/>
        <end position="374"/>
    </location>
    <ligand>
        <name>FAD</name>
        <dbReference type="ChEBI" id="CHEBI:57692"/>
    </ligand>
</feature>
<evidence type="ECO:0000256" key="4">
    <source>
        <dbReference type="ARBA" id="ARBA00022630"/>
    </source>
</evidence>
<evidence type="ECO:0000256" key="11">
    <source>
        <dbReference type="SAM" id="MobiDB-lite"/>
    </source>
</evidence>
<keyword evidence="4" id="KW-0285">Flavoprotein</keyword>
<keyword evidence="7" id="KW-0560">Oxidoreductase</keyword>
<keyword evidence="5 9" id="KW-0274">FAD</keyword>
<comment type="catalytic activity">
    <reaction evidence="8">
        <text>2 reduced [2Fe-2S]-[ferredoxin] + NADP(+) + H(+) = 2 oxidized [2Fe-2S]-[ferredoxin] + NADPH</text>
        <dbReference type="Rhea" id="RHEA:20125"/>
        <dbReference type="Rhea" id="RHEA-COMP:10000"/>
        <dbReference type="Rhea" id="RHEA-COMP:10001"/>
        <dbReference type="ChEBI" id="CHEBI:15378"/>
        <dbReference type="ChEBI" id="CHEBI:33737"/>
        <dbReference type="ChEBI" id="CHEBI:33738"/>
        <dbReference type="ChEBI" id="CHEBI:57783"/>
        <dbReference type="ChEBI" id="CHEBI:58349"/>
        <dbReference type="EC" id="1.18.1.2"/>
    </reaction>
</comment>
<dbReference type="GO" id="GO:0004324">
    <property type="term" value="F:ferredoxin-NADP+ reductase activity"/>
    <property type="evidence" value="ECO:0007669"/>
    <property type="project" value="UniProtKB-EC"/>
</dbReference>
<proteinExistence type="inferred from homology"/>
<dbReference type="Pfam" id="PF07992">
    <property type="entry name" value="Pyr_redox_2"/>
    <property type="match status" value="1"/>
</dbReference>
<feature type="binding site" evidence="9">
    <location>
        <position position="365"/>
    </location>
    <ligand>
        <name>FAD</name>
        <dbReference type="ChEBI" id="CHEBI:57692"/>
    </ligand>
</feature>
<dbReference type="OrthoDB" id="289202at2"/>
<dbReference type="AlphaFoldDB" id="A0A0V8S000"/>
<dbReference type="Proteomes" id="UP000054686">
    <property type="component" value="Unassembled WGS sequence"/>
</dbReference>
<evidence type="ECO:0000256" key="1">
    <source>
        <dbReference type="ARBA" id="ARBA00001974"/>
    </source>
</evidence>
<evidence type="ECO:0000256" key="5">
    <source>
        <dbReference type="ARBA" id="ARBA00022827"/>
    </source>
</evidence>
<feature type="binding site" evidence="9">
    <location>
        <position position="43"/>
    </location>
    <ligand>
        <name>FAD</name>
        <dbReference type="ChEBI" id="CHEBI:57692"/>
    </ligand>
</feature>
<evidence type="ECO:0000256" key="9">
    <source>
        <dbReference type="PIRSR" id="PIRSR000362-1"/>
    </source>
</evidence>
<accession>A0A0V8S000</accession>
<dbReference type="PRINTS" id="PR00419">
    <property type="entry name" value="ADXRDTASE"/>
</dbReference>
<keyword evidence="6 10" id="KW-0521">NADP</keyword>
<evidence type="ECO:0000256" key="8">
    <source>
        <dbReference type="ARBA" id="ARBA00047776"/>
    </source>
</evidence>
<dbReference type="InterPro" id="IPR036188">
    <property type="entry name" value="FAD/NAD-bd_sf"/>
</dbReference>
<organism evidence="13 14">
    <name type="scientific">Schaalia odontolytica</name>
    <dbReference type="NCBI Taxonomy" id="1660"/>
    <lineage>
        <taxon>Bacteria</taxon>
        <taxon>Bacillati</taxon>
        <taxon>Actinomycetota</taxon>
        <taxon>Actinomycetes</taxon>
        <taxon>Actinomycetales</taxon>
        <taxon>Actinomycetaceae</taxon>
        <taxon>Schaalia</taxon>
    </lineage>
</organism>
<feature type="binding site" evidence="9">
    <location>
        <position position="35"/>
    </location>
    <ligand>
        <name>FAD</name>
        <dbReference type="ChEBI" id="CHEBI:57692"/>
    </ligand>
</feature>
<comment type="caution">
    <text evidence="13">The sequence shown here is derived from an EMBL/GenBank/DDBJ whole genome shotgun (WGS) entry which is preliminary data.</text>
</comment>
<dbReference type="SUPFAM" id="SSF51971">
    <property type="entry name" value="Nucleotide-binding domain"/>
    <property type="match status" value="1"/>
</dbReference>
<feature type="domain" description="FAD/NAD(P)-binding" evidence="12">
    <location>
        <begin position="5"/>
        <end position="166"/>
    </location>
</feature>